<keyword evidence="3" id="KW-1185">Reference proteome</keyword>
<evidence type="ECO:0000313" key="2">
    <source>
        <dbReference type="EMBL" id="BAN03168.1"/>
    </source>
</evidence>
<evidence type="ECO:0000259" key="1">
    <source>
        <dbReference type="Pfam" id="PF00085"/>
    </source>
</evidence>
<dbReference type="InterPro" id="IPR036249">
    <property type="entry name" value="Thioredoxin-like_sf"/>
</dbReference>
<dbReference type="OrthoDB" id="1495530at2"/>
<dbReference type="Gene3D" id="3.40.30.10">
    <property type="entry name" value="Glutaredoxin"/>
    <property type="match status" value="1"/>
</dbReference>
<dbReference type="RefSeq" id="WP_015442415.1">
    <property type="nucleotide sequence ID" value="NC_020520.1"/>
</dbReference>
<feature type="domain" description="Thioredoxin" evidence="1">
    <location>
        <begin position="51"/>
        <end position="133"/>
    </location>
</feature>
<sequence>MTRLLIAVVIILLAAAVAEVVKRRRVPDAPTQQRFNVPEQLDRADFVRPDAPWLVVTFSSDTCDKCAEVVSKAAVLETNEVAVANIDFLAQRELHERYRIDAVPTLVIVDAAGVTRKSFLGPMTATDLWAAVAEVREPGSTPDGCGNHAPS</sequence>
<organism evidence="2 3">
    <name type="scientific">Ilumatobacter coccineus (strain NBRC 103263 / KCTC 29153 / YM16-304)</name>
    <dbReference type="NCBI Taxonomy" id="1313172"/>
    <lineage>
        <taxon>Bacteria</taxon>
        <taxon>Bacillati</taxon>
        <taxon>Actinomycetota</taxon>
        <taxon>Acidimicrobiia</taxon>
        <taxon>Acidimicrobiales</taxon>
        <taxon>Ilumatobacteraceae</taxon>
        <taxon>Ilumatobacter</taxon>
    </lineage>
</organism>
<gene>
    <name evidence="2" type="ORF">YM304_28540</name>
</gene>
<dbReference type="EMBL" id="AP012057">
    <property type="protein sequence ID" value="BAN03168.1"/>
    <property type="molecule type" value="Genomic_DNA"/>
</dbReference>
<proteinExistence type="predicted"/>
<dbReference type="SUPFAM" id="SSF52833">
    <property type="entry name" value="Thioredoxin-like"/>
    <property type="match status" value="1"/>
</dbReference>
<protein>
    <recommendedName>
        <fullName evidence="1">Thioredoxin domain-containing protein</fullName>
    </recommendedName>
</protein>
<accession>A0A6C7EEX1</accession>
<dbReference type="KEGG" id="aym:YM304_28540"/>
<reference evidence="2 3" key="1">
    <citation type="journal article" date="2013" name="Int. J. Syst. Evol. Microbiol.">
        <title>Ilumatobacter nonamiense sp. nov. and Ilumatobacter coccineum sp. nov., isolated from seashore sand.</title>
        <authorList>
            <person name="Matsumoto A."/>
            <person name="Kasai H."/>
            <person name="Matsuo Y."/>
            <person name="Shizuri Y."/>
            <person name="Ichikawa N."/>
            <person name="Fujita N."/>
            <person name="Omura S."/>
            <person name="Takahashi Y."/>
        </authorList>
    </citation>
    <scope>NUCLEOTIDE SEQUENCE [LARGE SCALE GENOMIC DNA]</scope>
    <source>
        <strain evidence="3">NBRC 103263 / KCTC 29153 / YM16-304</strain>
    </source>
</reference>
<dbReference type="Proteomes" id="UP000011863">
    <property type="component" value="Chromosome"/>
</dbReference>
<name>A0A6C7EEX1_ILUCY</name>
<dbReference type="CDD" id="cd02947">
    <property type="entry name" value="TRX_family"/>
    <property type="match status" value="1"/>
</dbReference>
<evidence type="ECO:0000313" key="3">
    <source>
        <dbReference type="Proteomes" id="UP000011863"/>
    </source>
</evidence>
<dbReference type="Pfam" id="PF00085">
    <property type="entry name" value="Thioredoxin"/>
    <property type="match status" value="1"/>
</dbReference>
<dbReference type="InterPro" id="IPR013766">
    <property type="entry name" value="Thioredoxin_domain"/>
</dbReference>
<dbReference type="AlphaFoldDB" id="A0A6C7EEX1"/>